<dbReference type="RefSeq" id="WP_182815180.1">
    <property type="nucleotide sequence ID" value="NZ_AP022227.1"/>
</dbReference>
<dbReference type="Proteomes" id="UP000515680">
    <property type="component" value="Chromosome"/>
</dbReference>
<gene>
    <name evidence="1" type="ORF">WP8W18C01_26120</name>
</gene>
<name>A0A6S5TAV4_PSEPU</name>
<accession>A0A6S5TAV4</accession>
<evidence type="ECO:0000313" key="2">
    <source>
        <dbReference type="Proteomes" id="UP000515680"/>
    </source>
</evidence>
<dbReference type="InterPro" id="IPR011009">
    <property type="entry name" value="Kinase-like_dom_sf"/>
</dbReference>
<dbReference type="SUPFAM" id="SSF56112">
    <property type="entry name" value="Protein kinase-like (PK-like)"/>
    <property type="match status" value="1"/>
</dbReference>
<reference evidence="1 2" key="1">
    <citation type="submission" date="2019-12" db="EMBL/GenBank/DDBJ databases">
        <title>complete genome sequences of Pseudomonas putida str. WP8-W18-CRE-01 isolated from wastewater treatment plant effluent.</title>
        <authorList>
            <person name="Sekizuka T."/>
            <person name="Itokawa K."/>
            <person name="Yatsu K."/>
            <person name="Inamine Y."/>
            <person name="Kuroda M."/>
        </authorList>
    </citation>
    <scope>NUCLEOTIDE SEQUENCE [LARGE SCALE GENOMIC DNA]</scope>
    <source>
        <strain evidence="1 2">WP8-W18-CRE-01</strain>
    </source>
</reference>
<dbReference type="EMBL" id="AP022227">
    <property type="protein sequence ID" value="BBT40271.1"/>
    <property type="molecule type" value="Genomic_DNA"/>
</dbReference>
<dbReference type="AlphaFoldDB" id="A0A6S5TAV4"/>
<evidence type="ECO:0008006" key="3">
    <source>
        <dbReference type="Google" id="ProtNLM"/>
    </source>
</evidence>
<sequence>MLRNAQFCFNEFCHSVKHQRTTLYFRSPVPSPTRQALIRLIEQPSGAKRMSAPLECTDSALFFKREPLDSFKKKWRMQRFTAKRNGMYDWPMEELINTREATRRGARVPPLVGYGYSRCKLGLMKDFFIISRFLADHIDGMALIRANPQAVRTVIEATAELLHELHNHGISHMDLWAANVMLPLHGSGPAQAIDLENGFFTPTAYFSETLGFQFGFLYLRHIYRYITESAFDDLVAHCLAKYFPHVDRKAFDQTYEVAKHQVIDRLERRAIFTKGRVTR</sequence>
<protein>
    <recommendedName>
        <fullName evidence="3">Lipopolysaccharide kinase (Kdo/WaaP) family protein</fullName>
    </recommendedName>
</protein>
<proteinExistence type="predicted"/>
<organism evidence="1 2">
    <name type="scientific">Pseudomonas putida</name>
    <name type="common">Arthrobacter siderocapsulatus</name>
    <dbReference type="NCBI Taxonomy" id="303"/>
    <lineage>
        <taxon>Bacteria</taxon>
        <taxon>Pseudomonadati</taxon>
        <taxon>Pseudomonadota</taxon>
        <taxon>Gammaproteobacteria</taxon>
        <taxon>Pseudomonadales</taxon>
        <taxon>Pseudomonadaceae</taxon>
        <taxon>Pseudomonas</taxon>
    </lineage>
</organism>
<evidence type="ECO:0000313" key="1">
    <source>
        <dbReference type="EMBL" id="BBT40271.1"/>
    </source>
</evidence>
<dbReference type="Pfam" id="PF06293">
    <property type="entry name" value="Kdo"/>
    <property type="match status" value="1"/>
</dbReference>